<dbReference type="InterPro" id="IPR011251">
    <property type="entry name" value="Luciferase-like_dom"/>
</dbReference>
<evidence type="ECO:0000313" key="4">
    <source>
        <dbReference type="Proteomes" id="UP001165587"/>
    </source>
</evidence>
<dbReference type="RefSeq" id="WP_259525931.1">
    <property type="nucleotide sequence ID" value="NZ_JANLCK010000003.1"/>
</dbReference>
<dbReference type="AlphaFoldDB" id="A0AA41XFC0"/>
<feature type="domain" description="Luciferase-like" evidence="2">
    <location>
        <begin position="16"/>
        <end position="247"/>
    </location>
</feature>
<evidence type="ECO:0000259" key="2">
    <source>
        <dbReference type="Pfam" id="PF00296"/>
    </source>
</evidence>
<proteinExistence type="predicted"/>
<comment type="caution">
    <text evidence="3">The sequence shown here is derived from an EMBL/GenBank/DDBJ whole genome shotgun (WGS) entry which is preliminary data.</text>
</comment>
<keyword evidence="4" id="KW-1185">Reference proteome</keyword>
<dbReference type="GO" id="GO:0016705">
    <property type="term" value="F:oxidoreductase activity, acting on paired donors, with incorporation or reduction of molecular oxygen"/>
    <property type="evidence" value="ECO:0007669"/>
    <property type="project" value="InterPro"/>
</dbReference>
<evidence type="ECO:0000256" key="1">
    <source>
        <dbReference type="ARBA" id="ARBA00023002"/>
    </source>
</evidence>
<dbReference type="EMBL" id="JANLCK010000003">
    <property type="protein sequence ID" value="MCS5725428.1"/>
    <property type="molecule type" value="Genomic_DNA"/>
</dbReference>
<dbReference type="InterPro" id="IPR036661">
    <property type="entry name" value="Luciferase-like_sf"/>
</dbReference>
<dbReference type="PANTHER" id="PTHR43244">
    <property type="match status" value="1"/>
</dbReference>
<accession>A0AA41XFC0</accession>
<dbReference type="InterPro" id="IPR050564">
    <property type="entry name" value="F420-G6PD/mer"/>
</dbReference>
<sequence>MAITVGVGINDPGVFSDFGERRRLLDLVETSGVDFVSTGDHLGFHGGSGFDGLISSAVLLGSHPSVRLQIGVYLLGLRHPMPTARALATLAELAPGRLTLGVGVAGEDRREVFNAGVDPRTRGRRLDEALDLVQRLLRGDVIDHTGEFFELDQAQILPSPDPRIPMLIGGKGDAAVQRTVRFGDGWLGIFCSARRFGATVDAIAAASAEAGRQAPARMGFTSWVGLDPDRDAAREHIAARMFDLYRLPYEKFQWVTASGTPADVADFLAPYVEAGAREFTLIPASASPAAGIELVGETAALLRERFPDPA</sequence>
<gene>
    <name evidence="3" type="ORF">N1028_05915</name>
</gene>
<reference evidence="3" key="1">
    <citation type="submission" date="2022-08" db="EMBL/GenBank/DDBJ databases">
        <authorList>
            <person name="Deng Y."/>
            <person name="Han X.-F."/>
            <person name="Zhang Y.-Q."/>
        </authorList>
    </citation>
    <scope>NUCLEOTIDE SEQUENCE</scope>
    <source>
        <strain evidence="3">CPCC 203407</strain>
    </source>
</reference>
<dbReference type="Proteomes" id="UP001165587">
    <property type="component" value="Unassembled WGS sequence"/>
</dbReference>
<organism evidence="3 4">
    <name type="scientific">Herbiconiux oxytropis</name>
    <dbReference type="NCBI Taxonomy" id="2970915"/>
    <lineage>
        <taxon>Bacteria</taxon>
        <taxon>Bacillati</taxon>
        <taxon>Actinomycetota</taxon>
        <taxon>Actinomycetes</taxon>
        <taxon>Micrococcales</taxon>
        <taxon>Microbacteriaceae</taxon>
        <taxon>Herbiconiux</taxon>
    </lineage>
</organism>
<keyword evidence="1" id="KW-0560">Oxidoreductase</keyword>
<dbReference type="PANTHER" id="PTHR43244:SF1">
    <property type="entry name" value="5,10-METHYLENETETRAHYDROMETHANOPTERIN REDUCTASE"/>
    <property type="match status" value="1"/>
</dbReference>
<protein>
    <submittedName>
        <fullName evidence="3">LLM class flavin-dependent oxidoreductase</fullName>
    </submittedName>
</protein>
<name>A0AA41XFC0_9MICO</name>
<dbReference type="Gene3D" id="3.20.20.30">
    <property type="entry name" value="Luciferase-like domain"/>
    <property type="match status" value="1"/>
</dbReference>
<evidence type="ECO:0000313" key="3">
    <source>
        <dbReference type="EMBL" id="MCS5725428.1"/>
    </source>
</evidence>
<dbReference type="SUPFAM" id="SSF51679">
    <property type="entry name" value="Bacterial luciferase-like"/>
    <property type="match status" value="1"/>
</dbReference>
<dbReference type="Pfam" id="PF00296">
    <property type="entry name" value="Bac_luciferase"/>
    <property type="match status" value="1"/>
</dbReference>